<evidence type="ECO:0000313" key="1">
    <source>
        <dbReference type="EMBL" id="ETN99120.1"/>
    </source>
</evidence>
<dbReference type="Proteomes" id="UP000023152">
    <property type="component" value="Unassembled WGS sequence"/>
</dbReference>
<organism evidence="1 2">
    <name type="scientific">Reticulomyxa filosa</name>
    <dbReference type="NCBI Taxonomy" id="46433"/>
    <lineage>
        <taxon>Eukaryota</taxon>
        <taxon>Sar</taxon>
        <taxon>Rhizaria</taxon>
        <taxon>Retaria</taxon>
        <taxon>Foraminifera</taxon>
        <taxon>Monothalamids</taxon>
        <taxon>Reticulomyxidae</taxon>
        <taxon>Reticulomyxa</taxon>
    </lineage>
</organism>
<sequence>MRQNLESLVKILFLQSHLVSTLNIKTEIENVETSLITHLNNVTNEGLAVIKRAVKDESDSKKEKKDDNSSSVRIDKLAKPDIELLETNVIILETAMNVFKPSCEHFNLSKPTKELFLSFLNEIIVYFDKISQKITSLFEKQRYHAFDEIKGFVNIMDALRKIKAVKQRTQRSYSQIIERIFGFVKQQTEAVDSVVKNRTEQLEKEAMTNLVVKHLIPQLLAMKEISMYIFSFKNVVDKRIDELLGAYKRHNKGGMSISLLALQLEKEPSGIGKIIVAEHNAFKGYNVSLFNVKTQSHGIDYILKKIETKGDKVDASKLKKIYEEFNSLYRKLVKENLTEDKQNVITLVNNTKMITRAIRNKIPDLMAHIFALWTLQNAQFYFDAKGIEGQESYLLQPHAAQVISIFRMLR</sequence>
<evidence type="ECO:0000313" key="2">
    <source>
        <dbReference type="Proteomes" id="UP000023152"/>
    </source>
</evidence>
<accession>X6LCM4</accession>
<keyword evidence="2" id="KW-1185">Reference proteome</keyword>
<dbReference type="AlphaFoldDB" id="X6LCM4"/>
<feature type="non-terminal residue" evidence="1">
    <location>
        <position position="410"/>
    </location>
</feature>
<dbReference type="OrthoDB" id="7614088at2759"/>
<gene>
    <name evidence="1" type="ORF">RFI_38367</name>
</gene>
<protein>
    <submittedName>
        <fullName evidence="1">Uncharacterized protein</fullName>
    </submittedName>
</protein>
<name>X6LCM4_RETFI</name>
<comment type="caution">
    <text evidence="1">The sequence shown here is derived from an EMBL/GenBank/DDBJ whole genome shotgun (WGS) entry which is preliminary data.</text>
</comment>
<dbReference type="EMBL" id="ASPP01044868">
    <property type="protein sequence ID" value="ETN99120.1"/>
    <property type="molecule type" value="Genomic_DNA"/>
</dbReference>
<proteinExistence type="predicted"/>
<reference evidence="1 2" key="1">
    <citation type="journal article" date="2013" name="Curr. Biol.">
        <title>The Genome of the Foraminiferan Reticulomyxa filosa.</title>
        <authorList>
            <person name="Glockner G."/>
            <person name="Hulsmann N."/>
            <person name="Schleicher M."/>
            <person name="Noegel A.A."/>
            <person name="Eichinger L."/>
            <person name="Gallinger C."/>
            <person name="Pawlowski J."/>
            <person name="Sierra R."/>
            <person name="Euteneuer U."/>
            <person name="Pillet L."/>
            <person name="Moustafa A."/>
            <person name="Platzer M."/>
            <person name="Groth M."/>
            <person name="Szafranski K."/>
            <person name="Schliwa M."/>
        </authorList>
    </citation>
    <scope>NUCLEOTIDE SEQUENCE [LARGE SCALE GENOMIC DNA]</scope>
</reference>